<evidence type="ECO:0000256" key="5">
    <source>
        <dbReference type="ARBA" id="ARBA00022605"/>
    </source>
</evidence>
<evidence type="ECO:0000256" key="8">
    <source>
        <dbReference type="ARBA" id="ARBA00022741"/>
    </source>
</evidence>
<evidence type="ECO:0000256" key="1">
    <source>
        <dbReference type="ARBA" id="ARBA00005015"/>
    </source>
</evidence>
<dbReference type="InterPro" id="IPR013750">
    <property type="entry name" value="GHMP_kinase_C_dom"/>
</dbReference>
<proteinExistence type="inferred from homology"/>
<dbReference type="SUPFAM" id="SSF55060">
    <property type="entry name" value="GHMP Kinase, C-terminal domain"/>
    <property type="match status" value="1"/>
</dbReference>
<dbReference type="PRINTS" id="PR00958">
    <property type="entry name" value="HOMSERKINASE"/>
</dbReference>
<evidence type="ECO:0000256" key="4">
    <source>
        <dbReference type="ARBA" id="ARBA00017858"/>
    </source>
</evidence>
<sequence>MREWIRVFAPATVANVGPGFDILGFAVSRPGDIVEVRKINMPGVHISDIHYTRKRDRGKLPASPDKNTAGVAARNVLHVLRKQGVIDKQTGVELKLHKSMPLGSGLGSSGASAVAAAWAVNVLFETPLRKDDTNLILSCVRAEATLSGFHADNVAPSMLGEFVLIRSYQPLDIIPLRAPRNLVCAIVNPYYKVSTRRARSALPTHVPFKDVVVPQYANVAGIVAGILQQDIALLGRSIEDKIVEPARAPLIPGFMDVKQSALKHGALGCSISGAGPSMFAITDNIDKGHEIGRAMCETFEKHGLTSKIYVSYINREGAKQVD</sequence>
<name>A0A2G6KJV0_9BACT</name>
<comment type="similarity">
    <text evidence="2 12">Belongs to the GHMP kinase family. Homoserine kinase subfamily.</text>
</comment>
<dbReference type="Gene3D" id="3.30.230.10">
    <property type="match status" value="1"/>
</dbReference>
<dbReference type="PANTHER" id="PTHR20861">
    <property type="entry name" value="HOMOSERINE/4-DIPHOSPHOCYTIDYL-2-C-METHYL-D-ERYTHRITOL KINASE"/>
    <property type="match status" value="1"/>
</dbReference>
<organism evidence="15 16">
    <name type="scientific">candidate division KSB3 bacterium</name>
    <dbReference type="NCBI Taxonomy" id="2044937"/>
    <lineage>
        <taxon>Bacteria</taxon>
        <taxon>candidate division KSB3</taxon>
    </lineage>
</organism>
<evidence type="ECO:0000313" key="16">
    <source>
        <dbReference type="Proteomes" id="UP000230821"/>
    </source>
</evidence>
<keyword evidence="10 12" id="KW-0067">ATP-binding</keyword>
<dbReference type="PROSITE" id="PS00627">
    <property type="entry name" value="GHMP_KINASES_ATP"/>
    <property type="match status" value="1"/>
</dbReference>
<evidence type="ECO:0000256" key="3">
    <source>
        <dbReference type="ARBA" id="ARBA00012078"/>
    </source>
</evidence>
<dbReference type="GO" id="GO:0004413">
    <property type="term" value="F:homoserine kinase activity"/>
    <property type="evidence" value="ECO:0007669"/>
    <property type="project" value="UniProtKB-UniRule"/>
</dbReference>
<dbReference type="Pfam" id="PF00288">
    <property type="entry name" value="GHMP_kinases_N"/>
    <property type="match status" value="1"/>
</dbReference>
<evidence type="ECO:0000256" key="11">
    <source>
        <dbReference type="ARBA" id="ARBA00049375"/>
    </source>
</evidence>
<keyword evidence="9 12" id="KW-0418">Kinase</keyword>
<dbReference type="PIRSF" id="PIRSF000676">
    <property type="entry name" value="Homoser_kin"/>
    <property type="match status" value="1"/>
</dbReference>
<evidence type="ECO:0000256" key="9">
    <source>
        <dbReference type="ARBA" id="ARBA00022777"/>
    </source>
</evidence>
<keyword evidence="8 12" id="KW-0547">Nucleotide-binding</keyword>
<dbReference type="InterPro" id="IPR006204">
    <property type="entry name" value="GHMP_kinase_N_dom"/>
</dbReference>
<protein>
    <recommendedName>
        <fullName evidence="4 12">Homoserine kinase</fullName>
        <shortName evidence="12">HK</shortName>
        <shortName evidence="12">HSK</shortName>
        <ecNumber evidence="3 12">2.7.1.39</ecNumber>
    </recommendedName>
</protein>
<evidence type="ECO:0000259" key="13">
    <source>
        <dbReference type="Pfam" id="PF00288"/>
    </source>
</evidence>
<dbReference type="NCBIfam" id="NF002288">
    <property type="entry name" value="PRK01212.1-4"/>
    <property type="match status" value="1"/>
</dbReference>
<comment type="function">
    <text evidence="12">Catalyzes the ATP-dependent phosphorylation of L-homoserine to L-homoserine phosphate.</text>
</comment>
<keyword evidence="5 12" id="KW-0028">Amino-acid biosynthesis</keyword>
<dbReference type="Pfam" id="PF08544">
    <property type="entry name" value="GHMP_kinases_C"/>
    <property type="match status" value="1"/>
</dbReference>
<evidence type="ECO:0000256" key="2">
    <source>
        <dbReference type="ARBA" id="ARBA00007370"/>
    </source>
</evidence>
<dbReference type="InterPro" id="IPR020568">
    <property type="entry name" value="Ribosomal_Su5_D2-typ_SF"/>
</dbReference>
<dbReference type="InterPro" id="IPR006203">
    <property type="entry name" value="GHMP_knse_ATP-bd_CS"/>
</dbReference>
<evidence type="ECO:0000256" key="6">
    <source>
        <dbReference type="ARBA" id="ARBA00022679"/>
    </source>
</evidence>
<keyword evidence="7 12" id="KW-0791">Threonine biosynthesis</keyword>
<dbReference type="Gene3D" id="3.30.70.890">
    <property type="entry name" value="GHMP kinase, C-terminal domain"/>
    <property type="match status" value="1"/>
</dbReference>
<evidence type="ECO:0000313" key="15">
    <source>
        <dbReference type="EMBL" id="PIE35938.1"/>
    </source>
</evidence>
<dbReference type="PANTHER" id="PTHR20861:SF1">
    <property type="entry name" value="HOMOSERINE KINASE"/>
    <property type="match status" value="1"/>
</dbReference>
<dbReference type="EC" id="2.7.1.39" evidence="3 12"/>
<reference evidence="15 16" key="1">
    <citation type="submission" date="2017-10" db="EMBL/GenBank/DDBJ databases">
        <title>Novel microbial diversity and functional potential in the marine mammal oral microbiome.</title>
        <authorList>
            <person name="Dudek N.K."/>
            <person name="Sun C.L."/>
            <person name="Burstein D."/>
            <person name="Kantor R.S."/>
            <person name="Aliaga Goltsman D.S."/>
            <person name="Bik E.M."/>
            <person name="Thomas B.C."/>
            <person name="Banfield J.F."/>
            <person name="Relman D.A."/>
        </authorList>
    </citation>
    <scope>NUCLEOTIDE SEQUENCE [LARGE SCALE GENOMIC DNA]</scope>
    <source>
        <strain evidence="15">DOLJORAL78_47_16</strain>
    </source>
</reference>
<evidence type="ECO:0000259" key="14">
    <source>
        <dbReference type="Pfam" id="PF08544"/>
    </source>
</evidence>
<comment type="caution">
    <text evidence="15">The sequence shown here is derived from an EMBL/GenBank/DDBJ whole genome shotgun (WGS) entry which is preliminary data.</text>
</comment>
<dbReference type="InterPro" id="IPR036554">
    <property type="entry name" value="GHMP_kinase_C_sf"/>
</dbReference>
<gene>
    <name evidence="12" type="primary">thrB</name>
    <name evidence="15" type="ORF">CSA56_02085</name>
</gene>
<dbReference type="EMBL" id="PDSK01000029">
    <property type="protein sequence ID" value="PIE35938.1"/>
    <property type="molecule type" value="Genomic_DNA"/>
</dbReference>
<dbReference type="Proteomes" id="UP000230821">
    <property type="component" value="Unassembled WGS sequence"/>
</dbReference>
<dbReference type="NCBIfam" id="TIGR00191">
    <property type="entry name" value="thrB"/>
    <property type="match status" value="1"/>
</dbReference>
<feature type="domain" description="GHMP kinase N-terminal" evidence="13">
    <location>
        <begin position="78"/>
        <end position="160"/>
    </location>
</feature>
<dbReference type="InterPro" id="IPR000870">
    <property type="entry name" value="Homoserine_kinase"/>
</dbReference>
<feature type="domain" description="GHMP kinase C-terminal" evidence="14">
    <location>
        <begin position="223"/>
        <end position="300"/>
    </location>
</feature>
<dbReference type="UniPathway" id="UPA00050">
    <property type="reaction ID" value="UER00064"/>
</dbReference>
<dbReference type="GO" id="GO:0005737">
    <property type="term" value="C:cytoplasm"/>
    <property type="evidence" value="ECO:0007669"/>
    <property type="project" value="UniProtKB-SubCell"/>
</dbReference>
<dbReference type="GO" id="GO:0005524">
    <property type="term" value="F:ATP binding"/>
    <property type="evidence" value="ECO:0007669"/>
    <property type="project" value="UniProtKB-UniRule"/>
</dbReference>
<dbReference type="InterPro" id="IPR014721">
    <property type="entry name" value="Ribsml_uS5_D2-typ_fold_subgr"/>
</dbReference>
<evidence type="ECO:0000256" key="7">
    <source>
        <dbReference type="ARBA" id="ARBA00022697"/>
    </source>
</evidence>
<comment type="subcellular location">
    <subcellularLocation>
        <location evidence="12">Cytoplasm</location>
    </subcellularLocation>
</comment>
<comment type="pathway">
    <text evidence="1 12">Amino-acid biosynthesis; L-threonine biosynthesis; L-threonine from L-aspartate: step 4/5.</text>
</comment>
<evidence type="ECO:0000256" key="10">
    <source>
        <dbReference type="ARBA" id="ARBA00022840"/>
    </source>
</evidence>
<dbReference type="HAMAP" id="MF_00384">
    <property type="entry name" value="Homoser_kinase"/>
    <property type="match status" value="1"/>
</dbReference>
<evidence type="ECO:0000256" key="12">
    <source>
        <dbReference type="HAMAP-Rule" id="MF_00384"/>
    </source>
</evidence>
<feature type="binding site" evidence="12">
    <location>
        <begin position="101"/>
        <end position="111"/>
    </location>
    <ligand>
        <name>ATP</name>
        <dbReference type="ChEBI" id="CHEBI:30616"/>
    </ligand>
</feature>
<dbReference type="AlphaFoldDB" id="A0A2G6KJV0"/>
<keyword evidence="6 12" id="KW-0808">Transferase</keyword>
<comment type="catalytic activity">
    <reaction evidence="11 12">
        <text>L-homoserine + ATP = O-phospho-L-homoserine + ADP + H(+)</text>
        <dbReference type="Rhea" id="RHEA:13985"/>
        <dbReference type="ChEBI" id="CHEBI:15378"/>
        <dbReference type="ChEBI" id="CHEBI:30616"/>
        <dbReference type="ChEBI" id="CHEBI:57476"/>
        <dbReference type="ChEBI" id="CHEBI:57590"/>
        <dbReference type="ChEBI" id="CHEBI:456216"/>
        <dbReference type="EC" id="2.7.1.39"/>
    </reaction>
</comment>
<keyword evidence="12" id="KW-0963">Cytoplasm</keyword>
<dbReference type="GO" id="GO:0009088">
    <property type="term" value="P:threonine biosynthetic process"/>
    <property type="evidence" value="ECO:0007669"/>
    <property type="project" value="UniProtKB-UniRule"/>
</dbReference>
<accession>A0A2G6KJV0</accession>
<dbReference type="SUPFAM" id="SSF54211">
    <property type="entry name" value="Ribosomal protein S5 domain 2-like"/>
    <property type="match status" value="1"/>
</dbReference>